<name>V6TCN1_GIAIN</name>
<evidence type="ECO:0000313" key="12">
    <source>
        <dbReference type="EMBL" id="ESU36636.1"/>
    </source>
</evidence>
<dbReference type="VEuPathDB" id="GiardiaDB:GL50581_1415"/>
<gene>
    <name evidence="12" type="ORF">DHA2_6226</name>
</gene>
<dbReference type="VEuPathDB" id="GiardiaDB:DHA2_6226"/>
<reference evidence="12 13" key="2">
    <citation type="journal article" date="2013" name="Genome Biol. Evol.">
        <title>Genome sequencing of Giardia lamblia genotypes A2 and B isolates (DH and GS) and comparative analysis with the genomes of genotypes A1 and E (WB and Pig).</title>
        <authorList>
            <person name="Adam R.D."/>
            <person name="Dahlstrom E.W."/>
            <person name="Martens C.A."/>
            <person name="Bruno D.P."/>
            <person name="Barbian K.D."/>
            <person name="Ricklefs S.M."/>
            <person name="Hernandez M.M."/>
            <person name="Narla N.P."/>
            <person name="Patel R.B."/>
            <person name="Porcella S.F."/>
            <person name="Nash T.E."/>
        </authorList>
    </citation>
    <scope>NUCLEOTIDE SEQUENCE [LARGE SCALE GENOMIC DNA]</scope>
    <source>
        <strain evidence="12 13">DH</strain>
    </source>
</reference>
<dbReference type="CDD" id="cd04300">
    <property type="entry name" value="GT35_Glycogen_Phosphorylase"/>
    <property type="match status" value="1"/>
</dbReference>
<dbReference type="AlphaFoldDB" id="V6TCN1"/>
<dbReference type="GO" id="GO:0005980">
    <property type="term" value="P:glycogen catabolic process"/>
    <property type="evidence" value="ECO:0007669"/>
    <property type="project" value="TreeGrafter"/>
</dbReference>
<dbReference type="PANTHER" id="PTHR11468">
    <property type="entry name" value="GLYCOGEN PHOSPHORYLASE"/>
    <property type="match status" value="1"/>
</dbReference>
<comment type="caution">
    <text evidence="12">The sequence shown here is derived from an EMBL/GenBank/DDBJ whole genome shotgun (WGS) entry which is preliminary data.</text>
</comment>
<dbReference type="Proteomes" id="UP000018320">
    <property type="component" value="Unassembled WGS sequence"/>
</dbReference>
<dbReference type="PIRSF" id="PIRSF000460">
    <property type="entry name" value="Pprylas_GlgP"/>
    <property type="match status" value="1"/>
</dbReference>
<evidence type="ECO:0000256" key="4">
    <source>
        <dbReference type="ARBA" id="ARBA00022533"/>
    </source>
</evidence>
<reference evidence="13" key="1">
    <citation type="submission" date="2012-02" db="EMBL/GenBank/DDBJ databases">
        <title>Genome sequencing of Giardia lamblia Genotypes A2 and B isolates (DH and GS) and comparative analysis with the genomes of Genotypes A1 and E (WB and Pig).</title>
        <authorList>
            <person name="Adam R."/>
            <person name="Dahlstrom E."/>
            <person name="Martens C."/>
            <person name="Bruno D."/>
            <person name="Barbian K."/>
            <person name="Porcella S.F."/>
            <person name="Nash T."/>
        </authorList>
    </citation>
    <scope>NUCLEOTIDE SEQUENCE</scope>
    <source>
        <strain evidence="13">DH</strain>
    </source>
</reference>
<evidence type="ECO:0000256" key="2">
    <source>
        <dbReference type="ARBA" id="ARBA00001933"/>
    </source>
</evidence>
<protein>
    <recommendedName>
        <fullName evidence="11">Alpha-1,4 glucan phosphorylase</fullName>
        <ecNumber evidence="11">2.4.1.1</ecNumber>
    </recommendedName>
</protein>
<evidence type="ECO:0000256" key="1">
    <source>
        <dbReference type="ARBA" id="ARBA00001275"/>
    </source>
</evidence>
<dbReference type="FunFam" id="3.40.50.2000:FF:000003">
    <property type="entry name" value="Alpha-1,4 glucan phosphorylase"/>
    <property type="match status" value="1"/>
</dbReference>
<dbReference type="InterPro" id="IPR035090">
    <property type="entry name" value="Pyridoxal_P_attach_site"/>
</dbReference>
<dbReference type="SUPFAM" id="SSF53756">
    <property type="entry name" value="UDP-Glycosyltransferase/glycogen phosphorylase"/>
    <property type="match status" value="1"/>
</dbReference>
<dbReference type="PANTHER" id="PTHR11468:SF3">
    <property type="entry name" value="GLYCOGEN PHOSPHORYLASE, LIVER FORM"/>
    <property type="match status" value="1"/>
</dbReference>
<accession>V6TCN1</accession>
<dbReference type="EC" id="2.4.1.1" evidence="11"/>
<evidence type="ECO:0000313" key="13">
    <source>
        <dbReference type="Proteomes" id="UP000018320"/>
    </source>
</evidence>
<organism evidence="12 13">
    <name type="scientific">Giardia intestinalis</name>
    <name type="common">Giardia lamblia</name>
    <dbReference type="NCBI Taxonomy" id="5741"/>
    <lineage>
        <taxon>Eukaryota</taxon>
        <taxon>Metamonada</taxon>
        <taxon>Diplomonadida</taxon>
        <taxon>Hexamitidae</taxon>
        <taxon>Giardiinae</taxon>
        <taxon>Giardia</taxon>
    </lineage>
</organism>
<dbReference type="FunFam" id="3.40.50.2000:FF:000034">
    <property type="entry name" value="Alpha-1,4 glucan phosphorylase"/>
    <property type="match status" value="1"/>
</dbReference>
<comment type="catalytic activity">
    <reaction evidence="1 11">
        <text>[(1-&gt;4)-alpha-D-glucosyl](n) + phosphate = [(1-&gt;4)-alpha-D-glucosyl](n-1) + alpha-D-glucose 1-phosphate</text>
        <dbReference type="Rhea" id="RHEA:41732"/>
        <dbReference type="Rhea" id="RHEA-COMP:9584"/>
        <dbReference type="Rhea" id="RHEA-COMP:9586"/>
        <dbReference type="ChEBI" id="CHEBI:15444"/>
        <dbReference type="ChEBI" id="CHEBI:43474"/>
        <dbReference type="ChEBI" id="CHEBI:58601"/>
        <dbReference type="EC" id="2.4.1.1"/>
    </reaction>
</comment>
<keyword evidence="6 11" id="KW-0328">Glycosyltransferase</keyword>
<comment type="cofactor">
    <cofactor evidence="2 11">
        <name>pyridoxal 5'-phosphate</name>
        <dbReference type="ChEBI" id="CHEBI:597326"/>
    </cofactor>
</comment>
<dbReference type="Pfam" id="PF00343">
    <property type="entry name" value="Phosphorylase"/>
    <property type="match status" value="1"/>
</dbReference>
<keyword evidence="5" id="KW-0321">Glycogen metabolism</keyword>
<evidence type="ECO:0000256" key="10">
    <source>
        <dbReference type="PIRSR" id="PIRSR000460-1"/>
    </source>
</evidence>
<keyword evidence="9 11" id="KW-0119">Carbohydrate metabolism</keyword>
<keyword evidence="8 10" id="KW-0663">Pyridoxal phosphate</keyword>
<dbReference type="PROSITE" id="PS00102">
    <property type="entry name" value="PHOSPHORYLASE"/>
    <property type="match status" value="1"/>
</dbReference>
<dbReference type="GO" id="GO:0008184">
    <property type="term" value="F:glycogen phosphorylase activity"/>
    <property type="evidence" value="ECO:0007669"/>
    <property type="project" value="InterPro"/>
</dbReference>
<comment type="similarity">
    <text evidence="3 11">Belongs to the glycogen phosphorylase family.</text>
</comment>
<keyword evidence="4" id="KW-0021">Allosteric enzyme</keyword>
<keyword evidence="7 11" id="KW-0808">Transferase</keyword>
<dbReference type="NCBIfam" id="TIGR02093">
    <property type="entry name" value="P_ylase"/>
    <property type="match status" value="1"/>
</dbReference>
<proteinExistence type="inferred from homology"/>
<evidence type="ECO:0000256" key="3">
    <source>
        <dbReference type="ARBA" id="ARBA00006047"/>
    </source>
</evidence>
<dbReference type="EMBL" id="AHGT01000043">
    <property type="protein sequence ID" value="ESU36636.1"/>
    <property type="molecule type" value="Genomic_DNA"/>
</dbReference>
<evidence type="ECO:0000256" key="9">
    <source>
        <dbReference type="ARBA" id="ARBA00023277"/>
    </source>
</evidence>
<dbReference type="GO" id="GO:0030170">
    <property type="term" value="F:pyridoxal phosphate binding"/>
    <property type="evidence" value="ECO:0007669"/>
    <property type="project" value="InterPro"/>
</dbReference>
<dbReference type="Gene3D" id="3.40.50.2000">
    <property type="entry name" value="Glycogen Phosphorylase B"/>
    <property type="match status" value="2"/>
</dbReference>
<dbReference type="InterPro" id="IPR011833">
    <property type="entry name" value="Glycg_phsphrylas"/>
</dbReference>
<dbReference type="InterPro" id="IPR000811">
    <property type="entry name" value="Glyco_trans_35"/>
</dbReference>
<evidence type="ECO:0000256" key="7">
    <source>
        <dbReference type="ARBA" id="ARBA00022679"/>
    </source>
</evidence>
<evidence type="ECO:0000256" key="6">
    <source>
        <dbReference type="ARBA" id="ARBA00022676"/>
    </source>
</evidence>
<evidence type="ECO:0000256" key="5">
    <source>
        <dbReference type="ARBA" id="ARBA00022600"/>
    </source>
</evidence>
<dbReference type="GO" id="GO:0005737">
    <property type="term" value="C:cytoplasm"/>
    <property type="evidence" value="ECO:0007669"/>
    <property type="project" value="TreeGrafter"/>
</dbReference>
<evidence type="ECO:0000256" key="8">
    <source>
        <dbReference type="ARBA" id="ARBA00022898"/>
    </source>
</evidence>
<evidence type="ECO:0000256" key="11">
    <source>
        <dbReference type="RuleBase" id="RU000587"/>
    </source>
</evidence>
<dbReference type="VEuPathDB" id="GiardiaDB:GL50803_006226"/>
<comment type="function">
    <text evidence="11">Allosteric enzyme that catalyzes the rate-limiting step in glycogen catabolism, the phosphorolytic cleavage of glycogen to produce glucose-1-phosphate, and plays a central role in maintaining cellular and organismal glucose homeostasis.</text>
</comment>
<feature type="modified residue" description="N6-(pyridoxal phosphate)lysine" evidence="10">
    <location>
        <position position="762"/>
    </location>
</feature>
<sequence>MGIQSQIAKAMFSHEVALSSKPPISPQKPVNPRVAALLVEQDSIGHGKAIANTLLADNSQAMGTCIGSLQFHNMFQVPSKIKEDTIQSNIISFIKYHLGRDSTTIDTFGMFQATSISIRNTLIDNWRKTLQHQTATKARTVNYLSLEFLMGRALTNTLYNLELGHVYKNALKDLGFTIEALQQEESDAALGNGGLGRLAACFIDSMASMDIASYGYGIRYSYGMFKQTIRDGCQEEFPDYWLTHGSEPFPIIERLDKDYTVRFYGYSSSEPDVKNPKRKLFRWEGGETVRAIAHDCLCPGHHTTNVSNIRLWSAQASCDFNLAAHSSGDYYSSIRERMESENISFVLYPSDSTDSGKLLRLKQEYFFVSASLQDMIYRCKNMGCSVHDFHKYFAIQLNDTHPALGIPELMRLLMDEERLEWSEAWTIVSNTFCYTNHTVLPEALEKWNLGIIAKLLPRHTEIIFEINRRFIDELRKIHKCPDNVISKLSIFEECGGSKKVRMANLSIIGSYKVNGVAALHTEIIRNTLFKEFNDLYPNKIVNVTNGVTPRRWVAQANPLLSHYLTKHLKEHKIAESEHEWLSNMQLLTSLVEPLSKDSHAMAELLEIKRHNKQRLANYIQRHVSSEYTFDRPIPTTMIFDTQVKRIHEYKRQLLNILQAIHFYLTLKQMHTHEEKEAFMGSGVCKIFAGKAASAYVTAKRIIKLINNVSKRINNDPDTCNYLQVYFLPNYNVSSAEIIFPGTDLSEQISTAGAEASGTGNMKACMNGGVIVGTMDGANVEIYNHVGEENIFIFGADTNTVTEVREQYSQGRRLQISTSLNEVLDCIESGFFGGLDDYNTHFKPLVDMIRAGNDWYLVSVDFESYNECYQTQIVPLFRDKKTWGKMALNNCLRMSYFSSDRSIRDYCEKIWNVEPCNPDSSVGSCLAGVPLNRSA</sequence>
<dbReference type="VEuPathDB" id="GiardiaDB:QR46_4370"/>